<keyword evidence="3" id="KW-1185">Reference proteome</keyword>
<organism evidence="3">
    <name type="scientific">Spathaspora passalidarum (strain NRRL Y-27907 / 11-Y1)</name>
    <dbReference type="NCBI Taxonomy" id="619300"/>
    <lineage>
        <taxon>Eukaryota</taxon>
        <taxon>Fungi</taxon>
        <taxon>Dikarya</taxon>
        <taxon>Ascomycota</taxon>
        <taxon>Saccharomycotina</taxon>
        <taxon>Pichiomycetes</taxon>
        <taxon>Debaryomycetaceae</taxon>
        <taxon>Spathaspora</taxon>
    </lineage>
</organism>
<dbReference type="RefSeq" id="XP_007373269.1">
    <property type="nucleotide sequence ID" value="XM_007373207.1"/>
</dbReference>
<feature type="compositionally biased region" description="Low complexity" evidence="1">
    <location>
        <begin position="19"/>
        <end position="33"/>
    </location>
</feature>
<evidence type="ECO:0000256" key="1">
    <source>
        <dbReference type="SAM" id="MobiDB-lite"/>
    </source>
</evidence>
<dbReference type="STRING" id="619300.G3AIB6"/>
<name>G3AIB6_SPAPN</name>
<dbReference type="EMBL" id="GL996500">
    <property type="protein sequence ID" value="EGW33685.1"/>
    <property type="molecule type" value="Genomic_DNA"/>
</dbReference>
<dbReference type="Proteomes" id="UP000000709">
    <property type="component" value="Unassembled WGS sequence"/>
</dbReference>
<sequence>MLSLNYEDLGLDIDANDNSRGVGSLGSPSGVLGDAMLEKNDDENNMDLDMNNLLGNDESFLDGLNMNFIESGADNAGSSGQIPNDGEFDVDNFLSQFGGS</sequence>
<dbReference type="HOGENOM" id="CLU_067134_2_0_1"/>
<dbReference type="KEGG" id="spaa:SPAPADRAFT_59056"/>
<dbReference type="AlphaFoldDB" id="G3AIB6"/>
<gene>
    <name evidence="2" type="ORF">SPAPADRAFT_59056</name>
</gene>
<evidence type="ECO:0000313" key="2">
    <source>
        <dbReference type="EMBL" id="EGW33685.1"/>
    </source>
</evidence>
<protein>
    <submittedName>
        <fullName evidence="2">Uncharacterized protein</fullName>
    </submittedName>
</protein>
<dbReference type="GeneID" id="18872745"/>
<dbReference type="InParanoid" id="G3AIB6"/>
<accession>G3AIB6</accession>
<feature type="region of interest" description="Disordered" evidence="1">
    <location>
        <begin position="13"/>
        <end position="37"/>
    </location>
</feature>
<feature type="non-terminal residue" evidence="2">
    <location>
        <position position="100"/>
    </location>
</feature>
<evidence type="ECO:0000313" key="3">
    <source>
        <dbReference type="Proteomes" id="UP000000709"/>
    </source>
</evidence>
<proteinExistence type="predicted"/>
<reference evidence="2 3" key="1">
    <citation type="journal article" date="2011" name="Proc. Natl. Acad. Sci. U.S.A.">
        <title>Comparative genomics of xylose-fermenting fungi for enhanced biofuel production.</title>
        <authorList>
            <person name="Wohlbach D.J."/>
            <person name="Kuo A."/>
            <person name="Sato T.K."/>
            <person name="Potts K.M."/>
            <person name="Salamov A.A."/>
            <person name="LaButti K.M."/>
            <person name="Sun H."/>
            <person name="Clum A."/>
            <person name="Pangilinan J.L."/>
            <person name="Lindquist E.A."/>
            <person name="Lucas S."/>
            <person name="Lapidus A."/>
            <person name="Jin M."/>
            <person name="Gunawan C."/>
            <person name="Balan V."/>
            <person name="Dale B.E."/>
            <person name="Jeffries T.W."/>
            <person name="Zinkel R."/>
            <person name="Barry K.W."/>
            <person name="Grigoriev I.V."/>
            <person name="Gasch A.P."/>
        </authorList>
    </citation>
    <scope>NUCLEOTIDE SEQUENCE [LARGE SCALE GENOMIC DNA]</scope>
    <source>
        <strain evidence="3">NRRL Y-27907 / 11-Y1</strain>
    </source>
</reference>